<evidence type="ECO:0000313" key="1">
    <source>
        <dbReference type="EMBL" id="MCV9930584.1"/>
    </source>
</evidence>
<sequence length="341" mass="40245">MEKKFNWSVEISTPQEFPVQIYRGHLGKRFLGTTVLNSTSWGGGIKISKRQAYNIPETLDITWLSLIEQKFYTGKWTLPKDKIKQLFERGFEYNKDSYIPGFKPTYNKIDYTVIQIGLAPKGVVVVWLIGGQNMQVEIGRFQAHQTTIDPKKISDNTQFMFKKDFINEMLSNPEIMTPEITEKIRQVGYPLFTVYDAYREKYHWKPKVILPKGSQTYNIDVKMCNGEKETTTYTSTLNKDYKAIPYLFKIIWKDKEGKRFVSKIVFIKNQEYWKEYLDIWNEELPLDFDKNEIRSLFKNKINKNTPSEIVIKIDNEHVSDFYLEQADKQYPITEFSQDTES</sequence>
<proteinExistence type="predicted"/>
<gene>
    <name evidence="1" type="ORF">OIU83_23185</name>
</gene>
<accession>A0A9X3C5L0</accession>
<dbReference type="EMBL" id="JAOZEW010000041">
    <property type="protein sequence ID" value="MCV9930584.1"/>
    <property type="molecule type" value="Genomic_DNA"/>
</dbReference>
<dbReference type="Proteomes" id="UP001151079">
    <property type="component" value="Unassembled WGS sequence"/>
</dbReference>
<name>A0A9X3C5L0_9FLAO</name>
<dbReference type="AlphaFoldDB" id="A0A9X3C5L0"/>
<evidence type="ECO:0000313" key="2">
    <source>
        <dbReference type="Proteomes" id="UP001151079"/>
    </source>
</evidence>
<reference evidence="1" key="1">
    <citation type="submission" date="2022-10" db="EMBL/GenBank/DDBJ databases">
        <title>Two novel species of Flavobacterium.</title>
        <authorList>
            <person name="Liu Q."/>
            <person name="Xin Y.-H."/>
        </authorList>
    </citation>
    <scope>NUCLEOTIDE SEQUENCE</scope>
    <source>
        <strain evidence="1">LS1R49</strain>
    </source>
</reference>
<comment type="caution">
    <text evidence="1">The sequence shown here is derived from an EMBL/GenBank/DDBJ whole genome shotgun (WGS) entry which is preliminary data.</text>
</comment>
<keyword evidence="2" id="KW-1185">Reference proteome</keyword>
<organism evidence="1 2">
    <name type="scientific">Flavobacterium shii</name>
    <dbReference type="NCBI Taxonomy" id="2987687"/>
    <lineage>
        <taxon>Bacteria</taxon>
        <taxon>Pseudomonadati</taxon>
        <taxon>Bacteroidota</taxon>
        <taxon>Flavobacteriia</taxon>
        <taxon>Flavobacteriales</taxon>
        <taxon>Flavobacteriaceae</taxon>
        <taxon>Flavobacterium</taxon>
    </lineage>
</organism>
<protein>
    <submittedName>
        <fullName evidence="1">DUF2931 family protein</fullName>
    </submittedName>
</protein>
<dbReference type="Pfam" id="PF11153">
    <property type="entry name" value="DUF2931"/>
    <property type="match status" value="1"/>
</dbReference>
<dbReference type="InterPro" id="IPR021326">
    <property type="entry name" value="DUF2931"/>
</dbReference>
<dbReference type="RefSeq" id="WP_264208650.1">
    <property type="nucleotide sequence ID" value="NZ_JAOZEW010000041.1"/>
</dbReference>